<feature type="transmembrane region" description="Helical" evidence="1">
    <location>
        <begin position="55"/>
        <end position="75"/>
    </location>
</feature>
<name>A0AAD7N0A4_9AGAR</name>
<dbReference type="AlphaFoldDB" id="A0AAD7N0A4"/>
<evidence type="ECO:0000313" key="3">
    <source>
        <dbReference type="Proteomes" id="UP001215280"/>
    </source>
</evidence>
<sequence>YRSDETNAQIFSEHTWLQGAFLARVAYGMETILYAMSLHLLWTAHKGNNNRDIDLIVYISVIFILGTLYMAGLQFTQ</sequence>
<gene>
    <name evidence="2" type="ORF">DFH07DRAFT_715985</name>
</gene>
<evidence type="ECO:0000256" key="1">
    <source>
        <dbReference type="SAM" id="Phobius"/>
    </source>
</evidence>
<keyword evidence="3" id="KW-1185">Reference proteome</keyword>
<feature type="transmembrane region" description="Helical" evidence="1">
    <location>
        <begin position="21"/>
        <end position="43"/>
    </location>
</feature>
<evidence type="ECO:0000313" key="2">
    <source>
        <dbReference type="EMBL" id="KAJ7739991.1"/>
    </source>
</evidence>
<comment type="caution">
    <text evidence="2">The sequence shown here is derived from an EMBL/GenBank/DDBJ whole genome shotgun (WGS) entry which is preliminary data.</text>
</comment>
<dbReference type="Proteomes" id="UP001215280">
    <property type="component" value="Unassembled WGS sequence"/>
</dbReference>
<keyword evidence="1" id="KW-0472">Membrane</keyword>
<accession>A0AAD7N0A4</accession>
<keyword evidence="1" id="KW-0812">Transmembrane</keyword>
<reference evidence="2" key="1">
    <citation type="submission" date="2023-03" db="EMBL/GenBank/DDBJ databases">
        <title>Massive genome expansion in bonnet fungi (Mycena s.s.) driven by repeated elements and novel gene families across ecological guilds.</title>
        <authorList>
            <consortium name="Lawrence Berkeley National Laboratory"/>
            <person name="Harder C.B."/>
            <person name="Miyauchi S."/>
            <person name="Viragh M."/>
            <person name="Kuo A."/>
            <person name="Thoen E."/>
            <person name="Andreopoulos B."/>
            <person name="Lu D."/>
            <person name="Skrede I."/>
            <person name="Drula E."/>
            <person name="Henrissat B."/>
            <person name="Morin E."/>
            <person name="Kohler A."/>
            <person name="Barry K."/>
            <person name="LaButti K."/>
            <person name="Morin E."/>
            <person name="Salamov A."/>
            <person name="Lipzen A."/>
            <person name="Mereny Z."/>
            <person name="Hegedus B."/>
            <person name="Baldrian P."/>
            <person name="Stursova M."/>
            <person name="Weitz H."/>
            <person name="Taylor A."/>
            <person name="Grigoriev I.V."/>
            <person name="Nagy L.G."/>
            <person name="Martin F."/>
            <person name="Kauserud H."/>
        </authorList>
    </citation>
    <scope>NUCLEOTIDE SEQUENCE</scope>
    <source>
        <strain evidence="2">CBHHK188m</strain>
    </source>
</reference>
<organism evidence="2 3">
    <name type="scientific">Mycena maculata</name>
    <dbReference type="NCBI Taxonomy" id="230809"/>
    <lineage>
        <taxon>Eukaryota</taxon>
        <taxon>Fungi</taxon>
        <taxon>Dikarya</taxon>
        <taxon>Basidiomycota</taxon>
        <taxon>Agaricomycotina</taxon>
        <taxon>Agaricomycetes</taxon>
        <taxon>Agaricomycetidae</taxon>
        <taxon>Agaricales</taxon>
        <taxon>Marasmiineae</taxon>
        <taxon>Mycenaceae</taxon>
        <taxon>Mycena</taxon>
    </lineage>
</organism>
<dbReference type="EMBL" id="JARJLG010000129">
    <property type="protein sequence ID" value="KAJ7739991.1"/>
    <property type="molecule type" value="Genomic_DNA"/>
</dbReference>
<feature type="non-terminal residue" evidence="2">
    <location>
        <position position="77"/>
    </location>
</feature>
<proteinExistence type="predicted"/>
<keyword evidence="1" id="KW-1133">Transmembrane helix</keyword>
<feature type="non-terminal residue" evidence="2">
    <location>
        <position position="1"/>
    </location>
</feature>
<protein>
    <submittedName>
        <fullName evidence="2">Uncharacterized protein</fullName>
    </submittedName>
</protein>